<evidence type="ECO:0000256" key="1">
    <source>
        <dbReference type="SAM" id="Phobius"/>
    </source>
</evidence>
<accession>A0ABT5PR06</accession>
<dbReference type="RefSeq" id="WP_273900416.1">
    <property type="nucleotide sequence ID" value="NZ_JAMDGS010000012.1"/>
</dbReference>
<proteinExistence type="predicted"/>
<protein>
    <submittedName>
        <fullName evidence="2">Carbohydrate-binding domain-containing protein</fullName>
    </submittedName>
</protein>
<sequence length="643" mass="71136">MESKAPLKPYGRSLGDFSDLTPAEKLLVEKCRLGRKAIIGKGRPDKPTNDNTIRADFLRFLLLGGDDQTPVHEHGIQFEGAYIKGKLSLEGVEISMPLKVEFSTFSALIVFVDAAFKTSIYLTQCSVVGLEASHMIVSGKLSLARIVSSGQLCLDGAQIDGALYLNGGRVVAGQDYAISAEGATIRGDVVLSEKFKALGTISFVDSHIHGQFNCDSADIEVSEGNAISLDGAIIHGHVFFNNGFSAKGTVRLLGTTINGQLNCDSGTFDGLKDFAISADGIHVKGDVFLNAGSRAIGSVAFPGAHVGGDLTLEGGDFTKIALDRANVKGVFCLRNLKVPLKFISVEGASVFILDDDVKFWGEKVCLNGFVYEFFNVRADTSASRRVKWLDCEVNSYESEGGVIRFQPQPWRQLKKIFEEMGHAEEAREVGIAYEERLRKFGLIGQMPKDWRPWRQKLFSRLVLDLHYWYGKLTGFGYRPHLLLGWFACVWLVCSVIYWGAASHGLFAPSNPIVFQNDAYLTCRPDREAAWQLANPYRLAKSVPEELKGEGNWYLCPELREEYTGFSPVAFSLDLLLPLVDLHQENDWAPLIATPKSNVFCEFFSFVLSGKRIVRFVMWIEILSGWVFSLLFVAVVSGLTKRKD</sequence>
<organism evidence="2 3">
    <name type="scientific">Pseudomonas aphyarum</name>
    <dbReference type="NCBI Taxonomy" id="2942629"/>
    <lineage>
        <taxon>Bacteria</taxon>
        <taxon>Pseudomonadati</taxon>
        <taxon>Pseudomonadota</taxon>
        <taxon>Gammaproteobacteria</taxon>
        <taxon>Pseudomonadales</taxon>
        <taxon>Pseudomonadaceae</taxon>
        <taxon>Pseudomonas</taxon>
    </lineage>
</organism>
<comment type="caution">
    <text evidence="2">The sequence shown here is derived from an EMBL/GenBank/DDBJ whole genome shotgun (WGS) entry which is preliminary data.</text>
</comment>
<keyword evidence="1" id="KW-1133">Transmembrane helix</keyword>
<evidence type="ECO:0000313" key="2">
    <source>
        <dbReference type="EMBL" id="MDD1126354.1"/>
    </source>
</evidence>
<keyword evidence="1" id="KW-0472">Membrane</keyword>
<reference evidence="2" key="1">
    <citation type="submission" date="2022-05" db="EMBL/GenBank/DDBJ databases">
        <title>Novel Pseudomonas spp. Isolated from a Rainbow Trout Aquaculture Facility.</title>
        <authorList>
            <person name="Testerman T."/>
            <person name="Graf J."/>
        </authorList>
    </citation>
    <scope>NUCLEOTIDE SEQUENCE</scope>
    <source>
        <strain evidence="2">ID386</strain>
    </source>
</reference>
<feature type="transmembrane region" description="Helical" evidence="1">
    <location>
        <begin position="615"/>
        <end position="638"/>
    </location>
</feature>
<evidence type="ECO:0000313" key="3">
    <source>
        <dbReference type="Proteomes" id="UP001150531"/>
    </source>
</evidence>
<dbReference type="Proteomes" id="UP001150531">
    <property type="component" value="Unassembled WGS sequence"/>
</dbReference>
<gene>
    <name evidence="2" type="ORF">M5G18_17295</name>
</gene>
<name>A0ABT5PR06_9PSED</name>
<keyword evidence="3" id="KW-1185">Reference proteome</keyword>
<keyword evidence="1" id="KW-0812">Transmembrane</keyword>
<dbReference type="EMBL" id="JAMDGS010000012">
    <property type="protein sequence ID" value="MDD1126354.1"/>
    <property type="molecule type" value="Genomic_DNA"/>
</dbReference>